<gene>
    <name evidence="22" type="ORF">TTEB3V08_LOCUS321</name>
</gene>
<feature type="domain" description="SPOC" evidence="21">
    <location>
        <begin position="4852"/>
        <end position="5009"/>
    </location>
</feature>
<feature type="compositionally biased region" description="Polar residues" evidence="19">
    <location>
        <begin position="2789"/>
        <end position="2799"/>
    </location>
</feature>
<feature type="region of interest" description="Disordered" evidence="19">
    <location>
        <begin position="3421"/>
        <end position="3447"/>
    </location>
</feature>
<feature type="compositionally biased region" description="Basic and acidic residues" evidence="19">
    <location>
        <begin position="2060"/>
        <end position="2106"/>
    </location>
</feature>
<dbReference type="InterPro" id="IPR012677">
    <property type="entry name" value="Nucleotide-bd_a/b_plait_sf"/>
</dbReference>
<feature type="compositionally biased region" description="Basic and acidic residues" evidence="19">
    <location>
        <begin position="4039"/>
        <end position="4050"/>
    </location>
</feature>
<feature type="region of interest" description="Disordered" evidence="19">
    <location>
        <begin position="4724"/>
        <end position="4840"/>
    </location>
</feature>
<dbReference type="Gene3D" id="3.30.70.330">
    <property type="match status" value="3"/>
</dbReference>
<dbReference type="FunFam" id="3.30.70.330:FF:000088">
    <property type="entry name" value="msx2-interacting protein-like isoform X1"/>
    <property type="match status" value="1"/>
</dbReference>
<comment type="subcellular location">
    <subcellularLocation>
        <location evidence="1">Nucleus</location>
    </subcellularLocation>
</comment>
<dbReference type="FunFam" id="2.40.290.10:FF:000002">
    <property type="entry name" value="Spen family transcriptional repressor"/>
    <property type="match status" value="1"/>
</dbReference>
<feature type="compositionally biased region" description="Polar residues" evidence="19">
    <location>
        <begin position="3532"/>
        <end position="3541"/>
    </location>
</feature>
<dbReference type="Pfam" id="PF07744">
    <property type="entry name" value="SPOC"/>
    <property type="match status" value="1"/>
</dbReference>
<evidence type="ECO:0000256" key="16">
    <source>
        <dbReference type="ARBA" id="ARBA00075118"/>
    </source>
</evidence>
<evidence type="ECO:0000256" key="18">
    <source>
        <dbReference type="PROSITE-ProRule" id="PRU00176"/>
    </source>
</evidence>
<evidence type="ECO:0000256" key="2">
    <source>
        <dbReference type="ARBA" id="ARBA00005387"/>
    </source>
</evidence>
<feature type="compositionally biased region" description="Basic residues" evidence="19">
    <location>
        <begin position="2630"/>
        <end position="2642"/>
    </location>
</feature>
<feature type="compositionally biased region" description="Basic residues" evidence="19">
    <location>
        <begin position="2849"/>
        <end position="2860"/>
    </location>
</feature>
<dbReference type="InterPro" id="IPR010912">
    <property type="entry name" value="SPOC_met"/>
</dbReference>
<keyword evidence="9" id="KW-0805">Transcription regulation</keyword>
<feature type="compositionally biased region" description="Basic and acidic residues" evidence="19">
    <location>
        <begin position="2643"/>
        <end position="2652"/>
    </location>
</feature>
<feature type="compositionally biased region" description="Basic and acidic residues" evidence="19">
    <location>
        <begin position="4115"/>
        <end position="4137"/>
    </location>
</feature>
<feature type="compositionally biased region" description="Low complexity" evidence="19">
    <location>
        <begin position="4749"/>
        <end position="4765"/>
    </location>
</feature>
<feature type="compositionally biased region" description="Low complexity" evidence="19">
    <location>
        <begin position="1125"/>
        <end position="1137"/>
    </location>
</feature>
<dbReference type="CDD" id="cd12349">
    <property type="entry name" value="RRM2_SHARP"/>
    <property type="match status" value="1"/>
</dbReference>
<feature type="compositionally biased region" description="Low complexity" evidence="19">
    <location>
        <begin position="3291"/>
        <end position="3303"/>
    </location>
</feature>
<feature type="compositionally biased region" description="Basic residues" evidence="19">
    <location>
        <begin position="2744"/>
        <end position="2755"/>
    </location>
</feature>
<feature type="compositionally biased region" description="Polar residues" evidence="19">
    <location>
        <begin position="1736"/>
        <end position="1747"/>
    </location>
</feature>
<name>A0A7R9I955_9NEOP</name>
<feature type="compositionally biased region" description="Low complexity" evidence="19">
    <location>
        <begin position="299"/>
        <end position="312"/>
    </location>
</feature>
<feature type="region of interest" description="Disordered" evidence="19">
    <location>
        <begin position="4070"/>
        <end position="4192"/>
    </location>
</feature>
<feature type="compositionally biased region" description="Polar residues" evidence="19">
    <location>
        <begin position="3869"/>
        <end position="3884"/>
    </location>
</feature>
<dbReference type="Gene3D" id="2.40.290.10">
    <property type="match status" value="1"/>
</dbReference>
<protein>
    <recommendedName>
        <fullName evidence="15">Msx2-interacting protein</fullName>
    </recommendedName>
    <alternativeName>
        <fullName evidence="16">SMART/HDAC1-associated repressor protein</fullName>
    </alternativeName>
    <alternativeName>
        <fullName evidence="17">SPEN homolog</fullName>
    </alternativeName>
</protein>
<feature type="region of interest" description="Disordered" evidence="19">
    <location>
        <begin position="262"/>
        <end position="353"/>
    </location>
</feature>
<evidence type="ECO:0000256" key="14">
    <source>
        <dbReference type="ARBA" id="ARBA00023242"/>
    </source>
</evidence>
<dbReference type="InterPro" id="IPR012921">
    <property type="entry name" value="SPOC_C"/>
</dbReference>
<feature type="compositionally biased region" description="Polar residues" evidence="19">
    <location>
        <begin position="713"/>
        <end position="726"/>
    </location>
</feature>
<feature type="compositionally biased region" description="Basic and acidic residues" evidence="19">
    <location>
        <begin position="3430"/>
        <end position="3443"/>
    </location>
</feature>
<dbReference type="Pfam" id="PF00076">
    <property type="entry name" value="RRM_1"/>
    <property type="match status" value="2"/>
</dbReference>
<feature type="compositionally biased region" description="Basic and acidic residues" evidence="19">
    <location>
        <begin position="2183"/>
        <end position="2193"/>
    </location>
</feature>
<evidence type="ECO:0000313" key="22">
    <source>
        <dbReference type="EMBL" id="CAD7452133.1"/>
    </source>
</evidence>
<feature type="compositionally biased region" description="Basic residues" evidence="19">
    <location>
        <begin position="3885"/>
        <end position="3910"/>
    </location>
</feature>
<feature type="compositionally biased region" description="Basic and acidic residues" evidence="19">
    <location>
        <begin position="1036"/>
        <end position="1046"/>
    </location>
</feature>
<feature type="compositionally biased region" description="Basic and acidic residues" evidence="19">
    <location>
        <begin position="1935"/>
        <end position="1950"/>
    </location>
</feature>
<evidence type="ECO:0000256" key="8">
    <source>
        <dbReference type="ARBA" id="ARBA00022976"/>
    </source>
</evidence>
<evidence type="ECO:0000256" key="15">
    <source>
        <dbReference type="ARBA" id="ARBA00069486"/>
    </source>
</evidence>
<dbReference type="SUPFAM" id="SSF100939">
    <property type="entry name" value="SPOC domain-like"/>
    <property type="match status" value="1"/>
</dbReference>
<feature type="region of interest" description="Disordered" evidence="19">
    <location>
        <begin position="4497"/>
        <end position="4523"/>
    </location>
</feature>
<dbReference type="GO" id="GO:0003723">
    <property type="term" value="F:RNA binding"/>
    <property type="evidence" value="ECO:0007669"/>
    <property type="project" value="UniProtKB-UniRule"/>
</dbReference>
<feature type="compositionally biased region" description="Basic and acidic residues" evidence="19">
    <location>
        <begin position="4726"/>
        <end position="4736"/>
    </location>
</feature>
<evidence type="ECO:0000256" key="13">
    <source>
        <dbReference type="ARBA" id="ARBA00023163"/>
    </source>
</evidence>
<feature type="region of interest" description="Disordered" evidence="19">
    <location>
        <begin position="710"/>
        <end position="732"/>
    </location>
</feature>
<feature type="region of interest" description="Disordered" evidence="19">
    <location>
        <begin position="3225"/>
        <end position="3303"/>
    </location>
</feature>
<keyword evidence="3" id="KW-0488">Methylation</keyword>
<feature type="compositionally biased region" description="Basic and acidic residues" evidence="19">
    <location>
        <begin position="3253"/>
        <end position="3265"/>
    </location>
</feature>
<feature type="compositionally biased region" description="Basic residues" evidence="19">
    <location>
        <begin position="989"/>
        <end position="1000"/>
    </location>
</feature>
<keyword evidence="13" id="KW-0804">Transcription</keyword>
<feature type="region of interest" description="Disordered" evidence="19">
    <location>
        <begin position="2782"/>
        <end position="2946"/>
    </location>
</feature>
<feature type="compositionally biased region" description="Basic and acidic residues" evidence="19">
    <location>
        <begin position="4150"/>
        <end position="4159"/>
    </location>
</feature>
<evidence type="ECO:0000256" key="9">
    <source>
        <dbReference type="ARBA" id="ARBA00023015"/>
    </source>
</evidence>
<evidence type="ECO:0000256" key="3">
    <source>
        <dbReference type="ARBA" id="ARBA00022481"/>
    </source>
</evidence>
<evidence type="ECO:0000256" key="19">
    <source>
        <dbReference type="SAM" id="MobiDB-lite"/>
    </source>
</evidence>
<keyword evidence="12" id="KW-0010">Activator</keyword>
<evidence type="ECO:0000256" key="6">
    <source>
        <dbReference type="ARBA" id="ARBA00022737"/>
    </source>
</evidence>
<feature type="region of interest" description="Disordered" evidence="19">
    <location>
        <begin position="2585"/>
        <end position="2711"/>
    </location>
</feature>
<feature type="compositionally biased region" description="Basic and acidic residues" evidence="19">
    <location>
        <begin position="2007"/>
        <end position="2043"/>
    </location>
</feature>
<keyword evidence="4" id="KW-0678">Repressor</keyword>
<feature type="region of interest" description="Disordered" evidence="19">
    <location>
        <begin position="2724"/>
        <end position="2766"/>
    </location>
</feature>
<dbReference type="SUPFAM" id="SSF54928">
    <property type="entry name" value="RNA-binding domain, RBD"/>
    <property type="match status" value="2"/>
</dbReference>
<dbReference type="CDD" id="cd12350">
    <property type="entry name" value="RRM3_SHARP"/>
    <property type="match status" value="1"/>
</dbReference>
<organism evidence="22">
    <name type="scientific">Timema tahoe</name>
    <dbReference type="NCBI Taxonomy" id="61484"/>
    <lineage>
        <taxon>Eukaryota</taxon>
        <taxon>Metazoa</taxon>
        <taxon>Ecdysozoa</taxon>
        <taxon>Arthropoda</taxon>
        <taxon>Hexapoda</taxon>
        <taxon>Insecta</taxon>
        <taxon>Pterygota</taxon>
        <taxon>Neoptera</taxon>
        <taxon>Polyneoptera</taxon>
        <taxon>Phasmatodea</taxon>
        <taxon>Timematodea</taxon>
        <taxon>Timematoidea</taxon>
        <taxon>Timematidae</taxon>
        <taxon>Timema</taxon>
    </lineage>
</organism>
<keyword evidence="14" id="KW-0539">Nucleus</keyword>
<feature type="compositionally biased region" description="Pro residues" evidence="19">
    <location>
        <begin position="3335"/>
        <end position="3345"/>
    </location>
</feature>
<feature type="compositionally biased region" description="Basic and acidic residues" evidence="19">
    <location>
        <begin position="942"/>
        <end position="953"/>
    </location>
</feature>
<feature type="compositionally biased region" description="Pro residues" evidence="19">
    <location>
        <begin position="3163"/>
        <end position="3180"/>
    </location>
</feature>
<feature type="compositionally biased region" description="Low complexity" evidence="19">
    <location>
        <begin position="322"/>
        <end position="344"/>
    </location>
</feature>
<feature type="compositionally biased region" description="Basic and acidic residues" evidence="19">
    <location>
        <begin position="1749"/>
        <end position="1764"/>
    </location>
</feature>
<feature type="compositionally biased region" description="Basic and acidic residues" evidence="19">
    <location>
        <begin position="922"/>
        <end position="934"/>
    </location>
</feature>
<evidence type="ECO:0000259" key="20">
    <source>
        <dbReference type="PROSITE" id="PS50102"/>
    </source>
</evidence>
<feature type="region of interest" description="Disordered" evidence="19">
    <location>
        <begin position="2154"/>
        <end position="2304"/>
    </location>
</feature>
<feature type="compositionally biased region" description="Basic and acidic residues" evidence="19">
    <location>
        <begin position="2160"/>
        <end position="2176"/>
    </location>
</feature>
<feature type="compositionally biased region" description="Basic and acidic residues" evidence="19">
    <location>
        <begin position="3499"/>
        <end position="3512"/>
    </location>
</feature>
<feature type="compositionally biased region" description="Basic and acidic residues" evidence="19">
    <location>
        <begin position="2605"/>
        <end position="2629"/>
    </location>
</feature>
<dbReference type="InterPro" id="IPR034174">
    <property type="entry name" value="SHARP_RRM3"/>
</dbReference>
<feature type="compositionally biased region" description="Basic and acidic residues" evidence="19">
    <location>
        <begin position="1960"/>
        <end position="1999"/>
    </location>
</feature>
<accession>A0A7R9I955</accession>
<feature type="compositionally biased region" description="Low complexity" evidence="19">
    <location>
        <begin position="1309"/>
        <end position="1320"/>
    </location>
</feature>
<keyword evidence="5" id="KW-0597">Phosphoprotein</keyword>
<feature type="region of interest" description="Disordered" evidence="19">
    <location>
        <begin position="3616"/>
        <end position="3642"/>
    </location>
</feature>
<keyword evidence="6" id="KW-0677">Repeat</keyword>
<feature type="compositionally biased region" description="Polar residues" evidence="19">
    <location>
        <begin position="1281"/>
        <end position="1290"/>
    </location>
</feature>
<reference evidence="22" key="1">
    <citation type="submission" date="2020-11" db="EMBL/GenBank/DDBJ databases">
        <authorList>
            <person name="Tran Van P."/>
        </authorList>
    </citation>
    <scope>NUCLEOTIDE SEQUENCE</scope>
</reference>
<feature type="region of interest" description="Disordered" evidence="19">
    <location>
        <begin position="3468"/>
        <end position="3554"/>
    </location>
</feature>
<dbReference type="GO" id="GO:0003714">
    <property type="term" value="F:transcription corepressor activity"/>
    <property type="evidence" value="ECO:0007669"/>
    <property type="project" value="UniProtKB-ARBA"/>
</dbReference>
<evidence type="ECO:0000256" key="10">
    <source>
        <dbReference type="ARBA" id="ARBA00023054"/>
    </source>
</evidence>
<proteinExistence type="inferred from homology"/>
<feature type="region of interest" description="Disordered" evidence="19">
    <location>
        <begin position="914"/>
        <end position="1050"/>
    </location>
</feature>
<keyword evidence="11" id="KW-0238">DNA-binding</keyword>
<feature type="region of interest" description="Disordered" evidence="19">
    <location>
        <begin position="77"/>
        <end position="98"/>
    </location>
</feature>
<feature type="compositionally biased region" description="Pro residues" evidence="19">
    <location>
        <begin position="1107"/>
        <end position="1124"/>
    </location>
</feature>
<dbReference type="EMBL" id="OE000045">
    <property type="protein sequence ID" value="CAD7452133.1"/>
    <property type="molecule type" value="Genomic_DNA"/>
</dbReference>
<dbReference type="FunFam" id="3.30.70.330:FF:000143">
    <property type="entry name" value="msx2-interacting protein-like isoform X1"/>
    <property type="match status" value="1"/>
</dbReference>
<feature type="compositionally biased region" description="Basic residues" evidence="19">
    <location>
        <begin position="2586"/>
        <end position="2597"/>
    </location>
</feature>
<feature type="compositionally biased region" description="Basic residues" evidence="19">
    <location>
        <begin position="4103"/>
        <end position="4114"/>
    </location>
</feature>
<feature type="compositionally biased region" description="Basic and acidic residues" evidence="19">
    <location>
        <begin position="2800"/>
        <end position="2819"/>
    </location>
</feature>
<feature type="compositionally biased region" description="Low complexity" evidence="19">
    <location>
        <begin position="3139"/>
        <end position="3151"/>
    </location>
</feature>
<feature type="region of interest" description="Disordered" evidence="19">
    <location>
        <begin position="4014"/>
        <end position="4050"/>
    </location>
</feature>
<feature type="region of interest" description="Disordered" evidence="19">
    <location>
        <begin position="1678"/>
        <end position="2138"/>
    </location>
</feature>
<feature type="compositionally biased region" description="Basic and acidic residues" evidence="19">
    <location>
        <begin position="3802"/>
        <end position="3833"/>
    </location>
</feature>
<feature type="domain" description="RRM" evidence="20">
    <location>
        <begin position="521"/>
        <end position="596"/>
    </location>
</feature>
<feature type="compositionally biased region" description="Acidic residues" evidence="19">
    <location>
        <begin position="3075"/>
        <end position="3087"/>
    </location>
</feature>
<feature type="region of interest" description="Disordered" evidence="19">
    <location>
        <begin position="3330"/>
        <end position="3351"/>
    </location>
</feature>
<comment type="similarity">
    <text evidence="2">Belongs to the RRM Spen family.</text>
</comment>
<dbReference type="GO" id="GO:0003677">
    <property type="term" value="F:DNA binding"/>
    <property type="evidence" value="ECO:0007669"/>
    <property type="project" value="UniProtKB-KW"/>
</dbReference>
<feature type="compositionally biased region" description="Basic and acidic residues" evidence="19">
    <location>
        <begin position="3620"/>
        <end position="3642"/>
    </location>
</feature>
<evidence type="ECO:0000259" key="21">
    <source>
        <dbReference type="PROSITE" id="PS50917"/>
    </source>
</evidence>
<feature type="domain" description="RRM" evidence="20">
    <location>
        <begin position="600"/>
        <end position="672"/>
    </location>
</feature>
<keyword evidence="10" id="KW-0175">Coiled coil</keyword>
<sequence>MKITGHEVYLQRATTVVSEFPAAAECTVGSGNCCHLHSAVLPFYKVHVAGTLCIHTHKQLIYDIPLAPWTSSDQCQNQQSKASLRQEKPPPVHPTEIRTSISPSSAVELNTTGALANYATEAGSSGHLTYRTNENDHYQRGALYRRQSLHTWRCVSLVVLYRAVVRVCARFVFNLKPCHCRTRARQKPPEDHASFERSSHFYERREGDAYLRRGPAPAYHVTAPDPLRGRTRDRLYRNGPYSQLIERAQLVHHRPIGSAWSYEGTPSVRYSALPPTLDPYPEERREPQPVVHKKRPKSRSGSESGSNSGSSRSRSRSRSRSHSSTSSSQSGSSSSCSGTSTAGTEKSCSPHRRQCKTKQGLQLLTQHVLLSSHHGTVRSGRVGGVALQSTVSAPHANNINQAVHSEDRRPLAICVRNLPVRSSADNSCGWFADTSLKDGLFHEYKKHGKVTWVKVVGQAGDRYAVVCFKKPDDVEKALEESHDKLFFGCKIAVAPCQYDVEDNDFRPYEAEMDEFNPKATRTLFIGNLEKDVTGLELRKTFEQFGEIIDIDIKKQGVSSSYAFCQYADISSVVKAMRMMDGEQLGNNRMKLGYGKSMPTNCVWVDGVADTVTEKYLNLQFHQFGSISNVTIDRERGHALVYFEQILYAQEAVRDMRGVMLRGRKLQVDFASRECQEAFYDHLVKQGHAVAGRFETTVVVPGARFTRYEVPQRPRSSSYNRTPNNTPVPAIVGANPVPVRAGVRAQRVGGQRYEYYDAEYPDRRYRNYDEFSQGSGASHDDSYEQDLREYGYCQRERGDSSPSPVSCETEGPVSSRRSVAVVPALQSVVVGGSNDGPTLAPNPPDICHLQKERVHIQHLLEQLDCTSSGDEEVPKKRVKLGGEEGVNESRVCGISESCFDGMNHVDVNPPPSLLVTTHNHRKSVSEVRRLSDVSGKHCSSRRPSTDSSKRETSADRLVCVPTYSPHPVCKRRKTGSSASESEERGGCGRSNKHSHHHHHHHSDQGTIIVSGGESVDGSRPGTPLCDERPENLLPPLEPRRPPRDRLSSDGPLSLPLPRFAAQVLSASPRLSVSIAGVATKPTVISSSILSSPPPVMTSPRPNAHQQPAPCPSPAPPPASPPPRPPSLLSTTSSDSEVSPPSPTLEERIRSLDEKYEKWSGSRTISAAGGDALAKLDASASERFRFRHKLLDLNLTDVQPSEIVKSVLAKRSVFDEDSKRLENVGEKYEPREFVPFSRGMAGCLQGLRVKTECSVTPTKPIPSPSPTNTPTTPGVPGKPCISSFPSPSTSQVPPRLLGSPSPMHSPSHQLPKSPFSSGTPTTPVGPPKPPHTSLSPVGISPLMPSCSKIQSVPKTLGAVSPRPTTTGLPAAKGLQYPFPSHPPVLPTTTVATTTATTATVLVSVSSAGVKPSLSVTIPTTATGTVLSLEVNRTCVVKPVNTIHSPSKAVALVTVPTTATSTKPSAEIASRVSLPVSSSSAVLSTVPGRLHPPSVSKLSTSVKPLSSAGPNTSISDPRLVARHPCIAVAATGSLSVGMVSSMAISKVSTVTSTQLTTKACSTTSMGQTIHRVPVTGVRNLSSTTTQSITLQTSLSKIIDHSPKIIKEGNTGPNILDPAHSSSNIPVSSIQSTVISTSSSRIVPVAPTVTAVAAAGTVTTTVLTMTTASTSIVNVTSSISEVSMPSPAVTSSSDLFRPNAKSKSCSPIKKEMPSHCLSSVKEKLFESSTKPTPPQKKDNVSNIPVNSTFNSALKKEKDCNGREQDTHRGGNNVKPRGGEERRPSSVCARRDSAKERRERESIDSDKPEKERRRDSMDGDRKKDKETTDTLDRRKDSTESESADKERWKDKDENQEKDKRKENHLPENVSKETEDKDKRKEIDTATDCLEKRKEKKKSRTNSGSSPASIGCKRRMSSQDSIDSVPDDAKRLKLSPASAVQEHRKVPERRDSKDSGRSSSSSSKKSGGERPKGHSEKVFTKLLEEKIREDNKSYVGRETHRDKSKDKPKKKKSDRDSPKDQRESSGKINKDVPNDKDFSPKASQFKKDDSDPDDKEVGKHKHMKKESKEKKKQSKDEFGSSEFLDEKGKTIKKEKRSGEKIKEEPINKDDPKPLLIKKEKKPGHTDSESEDGSGLKKHSIFDIIDDGPAYISMYDKVKARSTKNMQKQEEEKRQEKMREKFNLLKQSRAKREEKKRSTSWDEDSESDAERELSGKPKRHNKAVISSSSEDGDREERKNIQARIRPVVRIKKEDLSGAGRSDSDSDILGVRRSLVSEDDESSARIKNVCPSRKSSRAKLISDTSEDDVTSGKTKINAIKTEVYSAESEVDMGFADYEDKHHLNRKNMKNNKINKNIMEMNDEISKNANFDLIKTLGDKPNFKKVSGKNKGQSMKSSLDSSDDETNIKFSSDIVKTDIFGEEKPSGIKKNIGRNKLNKCSVGSSEDESSKKLLDLIKSESHVDEKPISLTQVIVRNKIKNSLESSDDDDILKTDIFGDEKQLGFKKSSKNKMSKNVTEFSMQDSVTKKYLPDVDKLDMFGDVIPHEKNALTQNKNAILFNDIEVKVNSTSLTQMDKKTTYYENSVDKVGEVVRKKQHKNKKRRQKNFQMGEEMMNKSEPLNKDDDHILTPEEEAKLKADRKRHKRERRKSTHSDDRDSKSSKPRKKRLSKPELGVLKIESNLKREEKMEDIFGPLSDDSEPGIVKQSPIPHDNGGRSLDKLGEKWQVSLVYGSDSESSMGPQIECFVPREKEKKKKDKKRREKKSREMDAGGVDLAEAGRALEAKLLGHDDYPHLSPITSMSAPTLTRSEDTKPILNHETDVFRFTDGDDSLETMLVEKIKEKKKKRKKSKEEKQNRREHHHHHHHDKNKQSPDRKLSVSSLEDSKPPTLPSPSLPSLEMPLSPPPSKPLLEDISNPPILHEAVASPPPKILPVVSSKPNEKKKPDKFIPGFGTDIDDIIHETAVKSISEFETPKQELASLVKDNLVDKAESKNEGDDLNGDDEKPRAVISQEETEDAVAALLGESFGGDFADCYVGEGHTSPAHRSTANPAQLPTDEEEETRQAVEGLIDMKPDTPQSEPDLQIDTDTDHEVDDNYSGLRFGADESSSPRTSDGIDFSRPPKTPDFHPSYYGQQQQSLVKSFEADSSTSTTKSVVTRVDSVERTSSSPASPVPSPLPEPLLSPPRILPPESTLQDDIEKEEHTSIKINSSVNLTLNSASENVPEPLMKETEKLDVNDIDNTPKEEPSPPILEPEVSCTVIEEKENIPAEKPSETTVNPVPSITSQPLQILPPPLKTHSPQSSPKPSLFLSPSEIAELPPESIAPPKITASSLEITEPQPETIVPPPPPPPQEIVPTALPNSPELEIPIISLSDKIENVTSPLKEERSLSPKHKPVDEIEPQVDKPCLAVTEDIKETISKVEEPCSATADILVSGEPESNKIGKGSDEEKTSPVYESPILLKDIVEPVKPNCVKEEPQLQPVEYRPNIIALDYPKPSDNEHEDTQEEEKTGPVKKEDPFKHSALAKSFEMDRDEDDNKDITQATISNGNRDMDISPFKGADFGLPSDEGRSFICSSKEDSGFVSAIKEEQCSDIARESDFSEPESDMKQDNDFVASILASESMNHALNTDDSRSGHESGGDEPFKEREIDTVSVIKETDAHLRFKEEKDPFASPITVRSDSPNMKDSFDVLMINKDMDSGLLTGKCSLSNAIRVDSDFWSAKEVNIESVIKKVDALCSADELGELNANKESEESKDKKWFDMIRGKDNGKSLLDIPKKVEPKLEHPMNCLSVAKQEEIFKNEIKINNKEDKSDVKPDIEKPTPDETEVKTNLTSDHDEHYLKGSSPPDESNPFLVSDEGEQIPTSAESSHEDEADTLESSTESLSGNLPTPRTSRRGRRGAGGRRKIPARSIATRKTRTTTGRKQQHPASDSSVSPRRGGRPSRGGGNKSPRHDHLFHGNKKASTDVYEFHDDSEEEGGNGSEEKNRPRLILTIKSPISGNPGNGKDSTIKIPPTVTVVETREEFPIPSAAATTTTTTTTTTRKSRRLQEKDGSRNTVDEVIDDVIRAATVVTRSASAAAVVATSPIPTRRSSRQTAGHRVPPIVVEPKKASRNGKKRAKQRRASETHDDSGEESKKKTYEEYGRRKSLGSPTSSGKETSDSFDMDKPLMSPVKSKDETLPSSVPHSPSPVKPRVEENKEPMTLIDPVTGLLMVMRESEEGQYIPVTTAPVVVTATPTPSEGNMVEKQIEKSKILTSTITADTAATVVHMPPVSDSVQPPVPVCVGVMHKLPVAAVCTTVTSTVQTKTVGSKPGGVAVIGKQVGCPKFPTTPKAHVLQQVPKGVLPQQSAHQSTTILPGASIQTQALGLKVNQMVHPPLKTIPGVNTTTTIHSKVRDLSAHHGAPNAMAKVLVTSSPTPINPKAHLLQAVAAIKPVTVLTTQNTPQINPALGKLHLAHSPQSVPVNMKTIPNSVVPINPKAHLLQAAANLNSSPMKNVIHMTATPKGPPHHNLPGPQSPKTHAGLMGPGNKAPEPPKAHLGLAQQPILTGAVASPPLNATHMNSQQPIVTGASSSRAVALKPLGPCLSGVNLAKGIMEPPKVEVSMGGCIVVPTASPQARGQVMQAGMPVPAYEASLHASSGGVVAELLPNPQYVLTQGRSQSPPPAHQQGDVVQHFGYPHHIRGTPDIVPHYVHSQLAYQQFLRAQQEALGAHIPYHLPPGAVRSPMLASLDVKSEPESEESIRGSSPLELRRPASNSSSTRSSVVSHSLQSPHDRTTDSPQVATVYAGHHPNRLSHYTPPRYYDHHGAEPPPAHVRSTPRHHPLPGTEAPASQQRLQVATPPTPPLASQVPVVQCDSLLMLLQRYPVMWQGQLALKNDQAAVQMHFVFGNPTVARESLPCNSDGTTPPLRIAQRMRLEQTQLEGVARKMQIDNEHCMLLALPCGRDHMDVLQQSDNLQLGFITYLQQKQAAGIAAYVVHIFPSCDFANENLARIAPDLLHRVQDIAHLLIIIATV</sequence>
<feature type="region of interest" description="Disordered" evidence="19">
    <location>
        <begin position="3024"/>
        <end position="3198"/>
    </location>
</feature>
<dbReference type="FunFam" id="3.30.70.330:FF:000118">
    <property type="entry name" value="msx2-interacting protein-like isoform X1"/>
    <property type="match status" value="1"/>
</dbReference>
<evidence type="ECO:0000256" key="4">
    <source>
        <dbReference type="ARBA" id="ARBA00022491"/>
    </source>
</evidence>
<feature type="region of interest" description="Disordered" evidence="19">
    <location>
        <begin position="3802"/>
        <end position="3981"/>
    </location>
</feature>
<keyword evidence="7 18" id="KW-0694">RNA-binding</keyword>
<evidence type="ECO:0000256" key="5">
    <source>
        <dbReference type="ARBA" id="ARBA00022553"/>
    </source>
</evidence>
<feature type="region of interest" description="Disordered" evidence="19">
    <location>
        <begin position="1252"/>
        <end position="1334"/>
    </location>
</feature>
<feature type="compositionally biased region" description="Low complexity" evidence="19">
    <location>
        <begin position="1266"/>
        <end position="1277"/>
    </location>
</feature>
<dbReference type="PANTHER" id="PTHR23189">
    <property type="entry name" value="RNA RECOGNITION MOTIF-CONTAINING"/>
    <property type="match status" value="1"/>
</dbReference>
<evidence type="ECO:0000256" key="7">
    <source>
        <dbReference type="ARBA" id="ARBA00022884"/>
    </source>
</evidence>
<feature type="region of interest" description="Disordered" evidence="19">
    <location>
        <begin position="1084"/>
        <end position="1145"/>
    </location>
</feature>
<feature type="compositionally biased region" description="Basic and acidic residues" evidence="19">
    <location>
        <begin position="1772"/>
        <end position="1887"/>
    </location>
</feature>
<dbReference type="InterPro" id="IPR034173">
    <property type="entry name" value="SHARP_RRM2"/>
</dbReference>
<feature type="compositionally biased region" description="Basic and acidic residues" evidence="19">
    <location>
        <begin position="3375"/>
        <end position="3389"/>
    </location>
</feature>
<dbReference type="InterPro" id="IPR000504">
    <property type="entry name" value="RRM_dom"/>
</dbReference>
<feature type="compositionally biased region" description="Basic and acidic residues" evidence="19">
    <location>
        <begin position="3225"/>
        <end position="3239"/>
    </location>
</feature>
<keyword evidence="8" id="KW-0914">Notch signaling pathway</keyword>
<evidence type="ECO:0000256" key="12">
    <source>
        <dbReference type="ARBA" id="ARBA00023159"/>
    </source>
</evidence>
<evidence type="ECO:0000256" key="1">
    <source>
        <dbReference type="ARBA" id="ARBA00004123"/>
    </source>
</evidence>
<dbReference type="PROSITE" id="PS50102">
    <property type="entry name" value="RRM"/>
    <property type="match status" value="2"/>
</dbReference>
<dbReference type="GO" id="GO:0007219">
    <property type="term" value="P:Notch signaling pathway"/>
    <property type="evidence" value="ECO:0007669"/>
    <property type="project" value="UniProtKB-KW"/>
</dbReference>
<dbReference type="InterPro" id="IPR016194">
    <property type="entry name" value="SPOC-like_C_dom_sf"/>
</dbReference>
<feature type="compositionally biased region" description="Low complexity" evidence="19">
    <location>
        <begin position="4022"/>
        <end position="4034"/>
    </location>
</feature>
<dbReference type="SMART" id="SM00360">
    <property type="entry name" value="RRM"/>
    <property type="match status" value="3"/>
</dbReference>
<feature type="compositionally biased region" description="Basic and acidic residues" evidence="19">
    <location>
        <begin position="2672"/>
        <end position="2682"/>
    </location>
</feature>
<evidence type="ECO:0000256" key="11">
    <source>
        <dbReference type="ARBA" id="ARBA00023125"/>
    </source>
</evidence>
<feature type="region of interest" description="Disordered" evidence="19">
    <location>
        <begin position="3373"/>
        <end position="3392"/>
    </location>
</feature>
<feature type="compositionally biased region" description="Polar residues" evidence="19">
    <location>
        <begin position="3266"/>
        <end position="3280"/>
    </location>
</feature>
<feature type="compositionally biased region" description="Basic and acidic residues" evidence="19">
    <location>
        <begin position="2977"/>
        <end position="2999"/>
    </location>
</feature>
<feature type="region of interest" description="Disordered" evidence="19">
    <location>
        <begin position="2977"/>
        <end position="3006"/>
    </location>
</feature>
<dbReference type="CDD" id="cd21543">
    <property type="entry name" value="SPOC_SHARP"/>
    <property type="match status" value="1"/>
</dbReference>
<dbReference type="PROSITE" id="PS50917">
    <property type="entry name" value="SPOC"/>
    <property type="match status" value="1"/>
</dbReference>
<evidence type="ECO:0000256" key="17">
    <source>
        <dbReference type="ARBA" id="ARBA00078128"/>
    </source>
</evidence>
<dbReference type="GO" id="GO:0005634">
    <property type="term" value="C:nucleus"/>
    <property type="evidence" value="ECO:0007669"/>
    <property type="project" value="UniProtKB-SubCell"/>
</dbReference>
<feature type="compositionally biased region" description="Polar residues" evidence="19">
    <location>
        <begin position="3036"/>
        <end position="3045"/>
    </location>
</feature>
<dbReference type="InterPro" id="IPR035979">
    <property type="entry name" value="RBD_domain_sf"/>
</dbReference>